<feature type="compositionally biased region" description="Low complexity" evidence="7">
    <location>
        <begin position="114"/>
        <end position="142"/>
    </location>
</feature>
<feature type="compositionally biased region" description="Pro residues" evidence="7">
    <location>
        <begin position="255"/>
        <end position="268"/>
    </location>
</feature>
<evidence type="ECO:0000256" key="3">
    <source>
        <dbReference type="ARBA" id="ARBA00023155"/>
    </source>
</evidence>
<name>A0A6P4JLP8_DROKI</name>
<feature type="region of interest" description="Disordered" evidence="7">
    <location>
        <begin position="337"/>
        <end position="370"/>
    </location>
</feature>
<feature type="compositionally biased region" description="Gly residues" evidence="7">
    <location>
        <begin position="545"/>
        <end position="563"/>
    </location>
</feature>
<evidence type="ECO:0000256" key="5">
    <source>
        <dbReference type="PROSITE-ProRule" id="PRU00108"/>
    </source>
</evidence>
<feature type="DNA-binding region" description="Homeobox" evidence="5">
    <location>
        <begin position="565"/>
        <end position="624"/>
    </location>
</feature>
<sequence length="679" mass="71718">MVMLQSPAQKASDSASAQPPAAVGVLMSPNSNPDSPKSNTSPEVASVEGSVTPPAAKIPKFIISASGAAVAGKQEQELRYSLERLKQMSSESGSLLSRLSPSQEDSPDKDRPNHNNNISLTNHNTNPNPSNPRRSQSPPASGGSSGNFTSPAQQRKLLELSAVRHLARPEPLQHPHAALLQQHPHLLQNPQFLAAAQQHMHHHHHQHQQQHQHHQLPPHHPHHQQAHPHPHPHPAAAVFHLRAPSSSTTSSTTAPPSPATSPLSPPTSPAMHSDQQMSSPIAPPPQNPAHTSQAAPSDMDLERLKLVAAVAARTNQGQGQGQAQAPSTSAAASASATASVSASASASVSNASTSISNSSSGSPSGRDLSDYGFRIQLGGLAAAAAAAAATSRQIAAANYARSDTSEELNVDGNDEESNDGSHSAPSVCPVDLTRSVNSGATVNPNSASTSASSDRDAATKRLAFSVENILDPNKFTGNKLPAGPFGHPRQWSYDRDEEMQERLDDDQSEDMSAQDLNDMDQDDMCDDGSDIDDPSSETDSKKGGSRNGDGKSGGSGSGGGGGSKPRRARTAFTYEQLVSLENKFKTTRYLSVCERLNLALSLSLTETQVKIWFQNRRTKWKKQNPGMDVNSPTIPPPAGGSFGPGAYASSLLYPHAVPYPPYGPYFHPLGAHHLSHSHS</sequence>
<evidence type="ECO:0000313" key="10">
    <source>
        <dbReference type="RefSeq" id="XP_017035568.1"/>
    </source>
</evidence>
<dbReference type="PROSITE" id="PS50071">
    <property type="entry name" value="HOMEOBOX_2"/>
    <property type="match status" value="1"/>
</dbReference>
<feature type="compositionally biased region" description="Acidic residues" evidence="7">
    <location>
        <begin position="495"/>
        <end position="509"/>
    </location>
</feature>
<dbReference type="GO" id="GO:0000978">
    <property type="term" value="F:RNA polymerase II cis-regulatory region sequence-specific DNA binding"/>
    <property type="evidence" value="ECO:0007669"/>
    <property type="project" value="TreeGrafter"/>
</dbReference>
<dbReference type="CDD" id="cd00086">
    <property type="entry name" value="homeodomain"/>
    <property type="match status" value="1"/>
</dbReference>
<dbReference type="PROSITE" id="PS00027">
    <property type="entry name" value="HOMEOBOX_1"/>
    <property type="match status" value="1"/>
</dbReference>
<feature type="compositionally biased region" description="Polar residues" evidence="7">
    <location>
        <begin position="434"/>
        <end position="445"/>
    </location>
</feature>
<accession>A0A6P4JLP8</accession>
<evidence type="ECO:0000256" key="7">
    <source>
        <dbReference type="SAM" id="MobiDB-lite"/>
    </source>
</evidence>
<feature type="compositionally biased region" description="Low complexity" evidence="7">
    <location>
        <begin position="1"/>
        <end position="42"/>
    </location>
</feature>
<reference evidence="10" key="1">
    <citation type="submission" date="2025-08" db="UniProtKB">
        <authorList>
            <consortium name="RefSeq"/>
        </authorList>
    </citation>
    <scope>IDENTIFICATION</scope>
    <source>
        <strain evidence="10">14028-0561.14</strain>
        <tissue evidence="10">Whole fly</tissue>
    </source>
</reference>
<feature type="compositionally biased region" description="Basic residues" evidence="7">
    <location>
        <begin position="199"/>
        <end position="232"/>
    </location>
</feature>
<dbReference type="InterPro" id="IPR020479">
    <property type="entry name" value="HD_metazoa"/>
</dbReference>
<dbReference type="AlphaFoldDB" id="A0A6P4JLP8"/>
<keyword evidence="4 5" id="KW-0539">Nucleus</keyword>
<feature type="compositionally biased region" description="Low complexity" evidence="7">
    <location>
        <begin position="337"/>
        <end position="366"/>
    </location>
</feature>
<dbReference type="Gene3D" id="1.10.10.60">
    <property type="entry name" value="Homeodomain-like"/>
    <property type="match status" value="1"/>
</dbReference>
<comment type="subcellular location">
    <subcellularLocation>
        <location evidence="1 5 6">Nucleus</location>
    </subcellularLocation>
</comment>
<evidence type="ECO:0000256" key="2">
    <source>
        <dbReference type="ARBA" id="ARBA00023125"/>
    </source>
</evidence>
<feature type="region of interest" description="Disordered" evidence="7">
    <location>
        <begin position="196"/>
        <end position="295"/>
    </location>
</feature>
<proteinExistence type="predicted"/>
<organism evidence="9 10">
    <name type="scientific">Drosophila kikkawai</name>
    <name type="common">Fruit fly</name>
    <dbReference type="NCBI Taxonomy" id="30033"/>
    <lineage>
        <taxon>Eukaryota</taxon>
        <taxon>Metazoa</taxon>
        <taxon>Ecdysozoa</taxon>
        <taxon>Arthropoda</taxon>
        <taxon>Hexapoda</taxon>
        <taxon>Insecta</taxon>
        <taxon>Pterygota</taxon>
        <taxon>Neoptera</taxon>
        <taxon>Endopterygota</taxon>
        <taxon>Diptera</taxon>
        <taxon>Brachycera</taxon>
        <taxon>Muscomorpha</taxon>
        <taxon>Ephydroidea</taxon>
        <taxon>Drosophilidae</taxon>
        <taxon>Drosophila</taxon>
        <taxon>Sophophora</taxon>
    </lineage>
</organism>
<dbReference type="GO" id="GO:0000981">
    <property type="term" value="F:DNA-binding transcription factor activity, RNA polymerase II-specific"/>
    <property type="evidence" value="ECO:0007669"/>
    <property type="project" value="InterPro"/>
</dbReference>
<feature type="domain" description="Homeobox" evidence="8">
    <location>
        <begin position="563"/>
        <end position="623"/>
    </location>
</feature>
<dbReference type="RefSeq" id="XP_017035568.1">
    <property type="nucleotide sequence ID" value="XM_017180079.2"/>
</dbReference>
<feature type="region of interest" description="Disordered" evidence="7">
    <location>
        <begin position="1"/>
        <end position="57"/>
    </location>
</feature>
<dbReference type="SUPFAM" id="SSF46689">
    <property type="entry name" value="Homeodomain-like"/>
    <property type="match status" value="1"/>
</dbReference>
<dbReference type="InterPro" id="IPR050394">
    <property type="entry name" value="Homeobox_NK-like"/>
</dbReference>
<dbReference type="Proteomes" id="UP001652661">
    <property type="component" value="Chromosome 3R"/>
</dbReference>
<evidence type="ECO:0000256" key="1">
    <source>
        <dbReference type="ARBA" id="ARBA00004123"/>
    </source>
</evidence>
<gene>
    <name evidence="10" type="primary">slou</name>
</gene>
<dbReference type="InterPro" id="IPR017970">
    <property type="entry name" value="Homeobox_CS"/>
</dbReference>
<dbReference type="SMART" id="SM00389">
    <property type="entry name" value="HOX"/>
    <property type="match status" value="1"/>
</dbReference>
<dbReference type="GO" id="GO:0005634">
    <property type="term" value="C:nucleus"/>
    <property type="evidence" value="ECO:0007669"/>
    <property type="project" value="UniProtKB-SubCell"/>
</dbReference>
<feature type="region of interest" description="Disordered" evidence="7">
    <location>
        <begin position="82"/>
        <end position="150"/>
    </location>
</feature>
<feature type="region of interest" description="Disordered" evidence="7">
    <location>
        <begin position="472"/>
        <end position="568"/>
    </location>
</feature>
<dbReference type="PRINTS" id="PR00024">
    <property type="entry name" value="HOMEOBOX"/>
</dbReference>
<feature type="compositionally biased region" description="Low complexity" evidence="7">
    <location>
        <begin position="89"/>
        <end position="102"/>
    </location>
</feature>
<dbReference type="InterPro" id="IPR009057">
    <property type="entry name" value="Homeodomain-like_sf"/>
</dbReference>
<dbReference type="OrthoDB" id="6159439at2759"/>
<evidence type="ECO:0000256" key="4">
    <source>
        <dbReference type="ARBA" id="ARBA00023242"/>
    </source>
</evidence>
<feature type="compositionally biased region" description="Low complexity" evidence="7">
    <location>
        <begin position="243"/>
        <end position="254"/>
    </location>
</feature>
<dbReference type="GO" id="GO:0030154">
    <property type="term" value="P:cell differentiation"/>
    <property type="evidence" value="ECO:0007669"/>
    <property type="project" value="TreeGrafter"/>
</dbReference>
<keyword evidence="2 5" id="KW-0238">DNA-binding</keyword>
<dbReference type="InterPro" id="IPR001356">
    <property type="entry name" value="HD"/>
</dbReference>
<feature type="region of interest" description="Disordered" evidence="7">
    <location>
        <begin position="398"/>
        <end position="458"/>
    </location>
</feature>
<keyword evidence="9" id="KW-1185">Reference proteome</keyword>
<dbReference type="Pfam" id="PF00046">
    <property type="entry name" value="Homeodomain"/>
    <property type="match status" value="1"/>
</dbReference>
<keyword evidence="3 5" id="KW-0371">Homeobox</keyword>
<evidence type="ECO:0000259" key="8">
    <source>
        <dbReference type="PROSITE" id="PS50071"/>
    </source>
</evidence>
<protein>
    <submittedName>
        <fullName evidence="10">Homeobox protein slou</fullName>
    </submittedName>
</protein>
<dbReference type="PANTHER" id="PTHR24340">
    <property type="entry name" value="HOMEOBOX PROTEIN NKX"/>
    <property type="match status" value="1"/>
</dbReference>
<dbReference type="PANTHER" id="PTHR24340:SF37">
    <property type="entry name" value="HOMEOBOX PROTEIN SLOU"/>
    <property type="match status" value="1"/>
</dbReference>
<evidence type="ECO:0000313" key="9">
    <source>
        <dbReference type="Proteomes" id="UP001652661"/>
    </source>
</evidence>
<feature type="compositionally biased region" description="Acidic residues" evidence="7">
    <location>
        <begin position="405"/>
        <end position="418"/>
    </location>
</feature>
<feature type="compositionally biased region" description="Acidic residues" evidence="7">
    <location>
        <begin position="517"/>
        <end position="536"/>
    </location>
</feature>
<evidence type="ECO:0000256" key="6">
    <source>
        <dbReference type="RuleBase" id="RU000682"/>
    </source>
</evidence>